<feature type="transmembrane region" description="Helical" evidence="6">
    <location>
        <begin position="312"/>
        <end position="334"/>
    </location>
</feature>
<comment type="subcellular location">
    <subcellularLocation>
        <location evidence="1">Cell membrane</location>
        <topology evidence="1">Multi-pass membrane protein</topology>
    </subcellularLocation>
</comment>
<evidence type="ECO:0000259" key="7">
    <source>
        <dbReference type="PROSITE" id="PS50156"/>
    </source>
</evidence>
<feature type="transmembrane region" description="Helical" evidence="6">
    <location>
        <begin position="788"/>
        <end position="809"/>
    </location>
</feature>
<feature type="transmembrane region" description="Helical" evidence="6">
    <location>
        <begin position="665"/>
        <end position="683"/>
    </location>
</feature>
<evidence type="ECO:0000256" key="2">
    <source>
        <dbReference type="ARBA" id="ARBA00022475"/>
    </source>
</evidence>
<keyword evidence="3 6" id="KW-0812">Transmembrane</keyword>
<sequence>MPNNILNSFASIISQKPIVVLAIGLILLLISAFNIPNFKLEASSDSLVLENDDDLRYYREISNEYSTSDFLVVLFTPEKPLFSIESIENVRTLSDRFEELDGVSDVLSYLDAPLLFSPKRSMSELADNLKTIEEEGVDLNLAKQEFQDSPLYTELLVSKDGETTALQLNLIESEEYDAAIQKRYQLRQKKVEGGEENIEEQINEVNSLISTLNNQEAKDRDKLIAEVREILRDSSEFGSLYLGGTAMIASDMMSFVKSDLNYFGVGVFIIFILTLGVVFRRLRWVVLPLSCSAVVGLFVVGFLGLVDWRVTVVSSNFIALLLIISISLSIHIIVRYQEIAGREQSLNQNELVSLTIQEMFRPCLYTALTTMVAFASLSISDIKPVIEFGKMMVMGILFAFIFTFTVLPSIMSLINKLSSDSEKDFSKGLTLHFASYTSKNGKVVVGLSSLLLIVSLIGITKLTVENRFIDYFKESTEIYQGMELLDLKLGGTAPLDIVLESPQDYVQESSEFDDDFEDDFGFDETSSNGYWWNIINIKRLEAVHDYVDSLPEVGKVLSVASGIKVAEELKDGEPISELDLALVKNLLPEDIKETLLSSYISEDENQVRISSRVLETSKTLKRNDLLNEIENTLENEFGFKKGEYRLTGLAVLYNNMLQSLFSSQIGTLGVVFVVIMIMFVVLFRSLYLAVIGMIPNLLAASVVLGTMGWMKVPLDIMTITVAAISVGMAVDNTIHYIHRFKLEFRKTSNYEVSMKNSHNTIGRAMFYTSTTIIIGFLVLVTSSFNPTVYFGLFVSLAMFMALMGALTLLPQLLMILKPLGKEES</sequence>
<feature type="transmembrane region" description="Helical" evidence="6">
    <location>
        <begin position="286"/>
        <end position="306"/>
    </location>
</feature>
<evidence type="ECO:0000256" key="6">
    <source>
        <dbReference type="SAM" id="Phobius"/>
    </source>
</evidence>
<reference evidence="8" key="1">
    <citation type="submission" date="2018-05" db="EMBL/GenBank/DDBJ databases">
        <authorList>
            <person name="Lanie J.A."/>
            <person name="Ng W.-L."/>
            <person name="Kazmierczak K.M."/>
            <person name="Andrzejewski T.M."/>
            <person name="Davidsen T.M."/>
            <person name="Wayne K.J."/>
            <person name="Tettelin H."/>
            <person name="Glass J.I."/>
            <person name="Rusch D."/>
            <person name="Podicherti R."/>
            <person name="Tsui H.-C.T."/>
            <person name="Winkler M.E."/>
        </authorList>
    </citation>
    <scope>NUCLEOTIDE SEQUENCE</scope>
</reference>
<proteinExistence type="predicted"/>
<dbReference type="GO" id="GO:0005886">
    <property type="term" value="C:plasma membrane"/>
    <property type="evidence" value="ECO:0007669"/>
    <property type="project" value="UniProtKB-SubCell"/>
</dbReference>
<dbReference type="SUPFAM" id="SSF82866">
    <property type="entry name" value="Multidrug efflux transporter AcrB transmembrane domain"/>
    <property type="match status" value="2"/>
</dbReference>
<organism evidence="8">
    <name type="scientific">marine metagenome</name>
    <dbReference type="NCBI Taxonomy" id="408172"/>
    <lineage>
        <taxon>unclassified sequences</taxon>
        <taxon>metagenomes</taxon>
        <taxon>ecological metagenomes</taxon>
    </lineage>
</organism>
<feature type="transmembrane region" description="Helical" evidence="6">
    <location>
        <begin position="363"/>
        <end position="380"/>
    </location>
</feature>
<feature type="domain" description="SSD" evidence="7">
    <location>
        <begin position="286"/>
        <end position="413"/>
    </location>
</feature>
<feature type="transmembrane region" description="Helical" evidence="6">
    <location>
        <begin position="716"/>
        <end position="737"/>
    </location>
</feature>
<evidence type="ECO:0000256" key="4">
    <source>
        <dbReference type="ARBA" id="ARBA00022989"/>
    </source>
</evidence>
<protein>
    <recommendedName>
        <fullName evidence="7">SSD domain-containing protein</fullName>
    </recommendedName>
</protein>
<feature type="transmembrane region" description="Helical" evidence="6">
    <location>
        <begin position="262"/>
        <end position="279"/>
    </location>
</feature>
<feature type="transmembrane region" description="Helical" evidence="6">
    <location>
        <begin position="690"/>
        <end position="710"/>
    </location>
</feature>
<evidence type="ECO:0000256" key="1">
    <source>
        <dbReference type="ARBA" id="ARBA00004651"/>
    </source>
</evidence>
<evidence type="ECO:0000256" key="5">
    <source>
        <dbReference type="ARBA" id="ARBA00023136"/>
    </source>
</evidence>
<gene>
    <name evidence="8" type="ORF">METZ01_LOCUS73687</name>
</gene>
<dbReference type="PROSITE" id="PS50156">
    <property type="entry name" value="SSD"/>
    <property type="match status" value="1"/>
</dbReference>
<feature type="transmembrane region" description="Helical" evidence="6">
    <location>
        <begin position="392"/>
        <end position="414"/>
    </location>
</feature>
<dbReference type="PANTHER" id="PTHR33406">
    <property type="entry name" value="MEMBRANE PROTEIN MJ1562-RELATED"/>
    <property type="match status" value="1"/>
</dbReference>
<dbReference type="Gene3D" id="1.20.1640.10">
    <property type="entry name" value="Multidrug efflux transporter AcrB transmembrane domain"/>
    <property type="match status" value="2"/>
</dbReference>
<dbReference type="InterPro" id="IPR004869">
    <property type="entry name" value="MMPL_dom"/>
</dbReference>
<evidence type="ECO:0000313" key="8">
    <source>
        <dbReference type="EMBL" id="SVA20833.1"/>
    </source>
</evidence>
<dbReference type="InterPro" id="IPR050545">
    <property type="entry name" value="Mycobact_MmpL"/>
</dbReference>
<evidence type="ECO:0000256" key="3">
    <source>
        <dbReference type="ARBA" id="ARBA00022692"/>
    </source>
</evidence>
<accession>A0A381U2X9</accession>
<keyword evidence="5 6" id="KW-0472">Membrane</keyword>
<dbReference type="PANTHER" id="PTHR33406:SF12">
    <property type="entry name" value="BLR2997 PROTEIN"/>
    <property type="match status" value="1"/>
</dbReference>
<keyword evidence="4 6" id="KW-1133">Transmembrane helix</keyword>
<keyword evidence="2" id="KW-1003">Cell membrane</keyword>
<feature type="transmembrane region" description="Helical" evidence="6">
    <location>
        <begin position="12"/>
        <end position="33"/>
    </location>
</feature>
<dbReference type="InterPro" id="IPR000731">
    <property type="entry name" value="SSD"/>
</dbReference>
<feature type="transmembrane region" description="Helical" evidence="6">
    <location>
        <begin position="443"/>
        <end position="464"/>
    </location>
</feature>
<dbReference type="Pfam" id="PF03176">
    <property type="entry name" value="MMPL"/>
    <property type="match status" value="2"/>
</dbReference>
<feature type="transmembrane region" description="Helical" evidence="6">
    <location>
        <begin position="764"/>
        <end position="782"/>
    </location>
</feature>
<dbReference type="AlphaFoldDB" id="A0A381U2X9"/>
<name>A0A381U2X9_9ZZZZ</name>
<dbReference type="EMBL" id="UINC01005359">
    <property type="protein sequence ID" value="SVA20833.1"/>
    <property type="molecule type" value="Genomic_DNA"/>
</dbReference>